<organism evidence="5 6">
    <name type="scientific">Tanticharoenia sakaeratensis NBRC 103193</name>
    <dbReference type="NCBI Taxonomy" id="1231623"/>
    <lineage>
        <taxon>Bacteria</taxon>
        <taxon>Pseudomonadati</taxon>
        <taxon>Pseudomonadota</taxon>
        <taxon>Alphaproteobacteria</taxon>
        <taxon>Acetobacterales</taxon>
        <taxon>Acetobacteraceae</taxon>
        <taxon>Tanticharoenia</taxon>
    </lineage>
</organism>
<dbReference type="PANTHER" id="PTHR48106">
    <property type="entry name" value="QUINONE OXIDOREDUCTASE PIG3-RELATED"/>
    <property type="match status" value="1"/>
</dbReference>
<evidence type="ECO:0000259" key="4">
    <source>
        <dbReference type="SMART" id="SM00829"/>
    </source>
</evidence>
<protein>
    <submittedName>
        <fullName evidence="5">Quinone oxidoreductase</fullName>
    </submittedName>
</protein>
<dbReference type="CDD" id="cd05286">
    <property type="entry name" value="QOR2"/>
    <property type="match status" value="1"/>
</dbReference>
<evidence type="ECO:0000256" key="3">
    <source>
        <dbReference type="SAM" id="MobiDB-lite"/>
    </source>
</evidence>
<dbReference type="OrthoDB" id="9805883at2"/>
<dbReference type="Pfam" id="PF08240">
    <property type="entry name" value="ADH_N"/>
    <property type="match status" value="1"/>
</dbReference>
<dbReference type="EMBL" id="BALE01000056">
    <property type="protein sequence ID" value="GAN55709.1"/>
    <property type="molecule type" value="Genomic_DNA"/>
</dbReference>
<dbReference type="PANTHER" id="PTHR48106:SF13">
    <property type="entry name" value="QUINONE OXIDOREDUCTASE-RELATED"/>
    <property type="match status" value="1"/>
</dbReference>
<feature type="region of interest" description="Disordered" evidence="3">
    <location>
        <begin position="1"/>
        <end position="27"/>
    </location>
</feature>
<accession>A0A0D6MPS7</accession>
<dbReference type="Gene3D" id="3.40.50.720">
    <property type="entry name" value="NAD(P)-binding Rossmann-like Domain"/>
    <property type="match status" value="1"/>
</dbReference>
<evidence type="ECO:0000256" key="2">
    <source>
        <dbReference type="ARBA" id="ARBA00023002"/>
    </source>
</evidence>
<sequence length="319" mass="33934">MQAIRVHETGDADRLTLKDVPPPEPADGQSLVQVHYAGINYTEVYQRSGVTRVTLPSTPGSEGVGVIMQSTRFPVGTRVGWVGVPGAYAEAAVVPDHRLVALPDDVSDETAAAILLQGITAQYLAEDSYAPHTGDVAVVHAAARGVGLLLTQLLVAKGVTVIGTTSTDAKAVLAQKAGAAQVIRYDRDDVAAAVRATHPDGVQVVYDSVGQATWNASLRALRRRGTLVLYGHASGKVAPIDPMLLAQRGSLTLTRPLIGDFIATQDALQARADRLFGWLRDGTLRPSITQTYTLADTAQAHRDLEARRTSGKLLLRIIQ</sequence>
<dbReference type="SMART" id="SM00829">
    <property type="entry name" value="PKS_ER"/>
    <property type="match status" value="1"/>
</dbReference>
<dbReference type="Proteomes" id="UP000032679">
    <property type="component" value="Unassembled WGS sequence"/>
</dbReference>
<dbReference type="SUPFAM" id="SSF51735">
    <property type="entry name" value="NAD(P)-binding Rossmann-fold domains"/>
    <property type="match status" value="1"/>
</dbReference>
<comment type="caution">
    <text evidence="5">The sequence shown here is derived from an EMBL/GenBank/DDBJ whole genome shotgun (WGS) entry which is preliminary data.</text>
</comment>
<dbReference type="STRING" id="1231623.Tasa_056_022"/>
<dbReference type="AlphaFoldDB" id="A0A0D6MPS7"/>
<dbReference type="Pfam" id="PF00107">
    <property type="entry name" value="ADH_zinc_N"/>
    <property type="match status" value="1"/>
</dbReference>
<feature type="compositionally biased region" description="Basic and acidic residues" evidence="3">
    <location>
        <begin position="1"/>
        <end position="17"/>
    </location>
</feature>
<dbReference type="InterPro" id="IPR013149">
    <property type="entry name" value="ADH-like_C"/>
</dbReference>
<dbReference type="SUPFAM" id="SSF50129">
    <property type="entry name" value="GroES-like"/>
    <property type="match status" value="1"/>
</dbReference>
<dbReference type="GO" id="GO:0035925">
    <property type="term" value="F:mRNA 3'-UTR AU-rich region binding"/>
    <property type="evidence" value="ECO:0007669"/>
    <property type="project" value="TreeGrafter"/>
</dbReference>
<keyword evidence="6" id="KW-1185">Reference proteome</keyword>
<dbReference type="Gene3D" id="3.90.180.10">
    <property type="entry name" value="Medium-chain alcohol dehydrogenases, catalytic domain"/>
    <property type="match status" value="1"/>
</dbReference>
<evidence type="ECO:0000313" key="5">
    <source>
        <dbReference type="EMBL" id="GAN55709.1"/>
    </source>
</evidence>
<feature type="domain" description="Enoyl reductase (ER)" evidence="4">
    <location>
        <begin position="10"/>
        <end position="315"/>
    </location>
</feature>
<gene>
    <name evidence="5" type="ORF">Tasa_056_022</name>
</gene>
<dbReference type="InterPro" id="IPR011032">
    <property type="entry name" value="GroES-like_sf"/>
</dbReference>
<dbReference type="InterPro" id="IPR020843">
    <property type="entry name" value="ER"/>
</dbReference>
<keyword evidence="2" id="KW-0560">Oxidoreductase</keyword>
<dbReference type="GO" id="GO:0070402">
    <property type="term" value="F:NADPH binding"/>
    <property type="evidence" value="ECO:0007669"/>
    <property type="project" value="TreeGrafter"/>
</dbReference>
<dbReference type="GO" id="GO:0003960">
    <property type="term" value="F:quinone reductase (NADPH) activity"/>
    <property type="evidence" value="ECO:0007669"/>
    <property type="project" value="InterPro"/>
</dbReference>
<dbReference type="GO" id="GO:0005829">
    <property type="term" value="C:cytosol"/>
    <property type="evidence" value="ECO:0007669"/>
    <property type="project" value="TreeGrafter"/>
</dbReference>
<dbReference type="RefSeq" id="WP_048851110.1">
    <property type="nucleotide sequence ID" value="NZ_BALE01000056.1"/>
</dbReference>
<keyword evidence="1" id="KW-0521">NADP</keyword>
<dbReference type="InterPro" id="IPR013154">
    <property type="entry name" value="ADH-like_N"/>
</dbReference>
<proteinExistence type="predicted"/>
<dbReference type="InterPro" id="IPR036291">
    <property type="entry name" value="NAD(P)-bd_dom_sf"/>
</dbReference>
<name>A0A0D6MPS7_9PROT</name>
<dbReference type="InterPro" id="IPR047618">
    <property type="entry name" value="QOR-like"/>
</dbReference>
<evidence type="ECO:0000313" key="6">
    <source>
        <dbReference type="Proteomes" id="UP000032679"/>
    </source>
</evidence>
<evidence type="ECO:0000256" key="1">
    <source>
        <dbReference type="ARBA" id="ARBA00022857"/>
    </source>
</evidence>
<reference evidence="5 6" key="1">
    <citation type="submission" date="2012-10" db="EMBL/GenBank/DDBJ databases">
        <title>Genome sequencing of Tanticharoenia sakaeratensis NBRC 103193.</title>
        <authorList>
            <person name="Azuma Y."/>
            <person name="Hadano H."/>
            <person name="Hirakawa H."/>
            <person name="Matsushita K."/>
        </authorList>
    </citation>
    <scope>NUCLEOTIDE SEQUENCE [LARGE SCALE GENOMIC DNA]</scope>
    <source>
        <strain evidence="5 6">NBRC 103193</strain>
    </source>
</reference>